<name>A0A164STZ6_9AGAM</name>
<feature type="region of interest" description="Disordered" evidence="1">
    <location>
        <begin position="1"/>
        <end position="54"/>
    </location>
</feature>
<reference evidence="2 3" key="1">
    <citation type="journal article" date="2016" name="Mol. Biol. Evol.">
        <title>Comparative Genomics of Early-Diverging Mushroom-Forming Fungi Provides Insights into the Origins of Lignocellulose Decay Capabilities.</title>
        <authorList>
            <person name="Nagy L.G."/>
            <person name="Riley R."/>
            <person name="Tritt A."/>
            <person name="Adam C."/>
            <person name="Daum C."/>
            <person name="Floudas D."/>
            <person name="Sun H."/>
            <person name="Yadav J.S."/>
            <person name="Pangilinan J."/>
            <person name="Larsson K.H."/>
            <person name="Matsuura K."/>
            <person name="Barry K."/>
            <person name="Labutti K."/>
            <person name="Kuo R."/>
            <person name="Ohm R.A."/>
            <person name="Bhattacharya S.S."/>
            <person name="Shirouzu T."/>
            <person name="Yoshinaga Y."/>
            <person name="Martin F.M."/>
            <person name="Grigoriev I.V."/>
            <person name="Hibbett D.S."/>
        </authorList>
    </citation>
    <scope>NUCLEOTIDE SEQUENCE [LARGE SCALE GENOMIC DNA]</scope>
    <source>
        <strain evidence="2 3">HHB9708</strain>
    </source>
</reference>
<feature type="region of interest" description="Disordered" evidence="1">
    <location>
        <begin position="98"/>
        <end position="134"/>
    </location>
</feature>
<evidence type="ECO:0000256" key="1">
    <source>
        <dbReference type="SAM" id="MobiDB-lite"/>
    </source>
</evidence>
<organism evidence="2 3">
    <name type="scientific">Sistotremastrum niveocremeum HHB9708</name>
    <dbReference type="NCBI Taxonomy" id="1314777"/>
    <lineage>
        <taxon>Eukaryota</taxon>
        <taxon>Fungi</taxon>
        <taxon>Dikarya</taxon>
        <taxon>Basidiomycota</taxon>
        <taxon>Agaricomycotina</taxon>
        <taxon>Agaricomycetes</taxon>
        <taxon>Sistotremastrales</taxon>
        <taxon>Sistotremastraceae</taxon>
        <taxon>Sertulicium</taxon>
        <taxon>Sertulicium niveocremeum</taxon>
    </lineage>
</organism>
<keyword evidence="3" id="KW-1185">Reference proteome</keyword>
<protein>
    <submittedName>
        <fullName evidence="2">Uncharacterized protein</fullName>
    </submittedName>
</protein>
<accession>A0A164STZ6</accession>
<dbReference type="EMBL" id="KV419413">
    <property type="protein sequence ID" value="KZS91801.1"/>
    <property type="molecule type" value="Genomic_DNA"/>
</dbReference>
<evidence type="ECO:0000313" key="3">
    <source>
        <dbReference type="Proteomes" id="UP000076722"/>
    </source>
</evidence>
<feature type="compositionally biased region" description="Low complexity" evidence="1">
    <location>
        <begin position="108"/>
        <end position="127"/>
    </location>
</feature>
<sequence length="134" mass="14704">MSYPELSFAPTRSSVSSRTSSSSSSSNDSRSSNHRSLLSRVLKRHKKEEDDEPIAYTTVYLPELSKTSPWAVPNPASESDWDDAQVIGQENLAWLRVPKRPARATRHSTSSSTSSMSSITSSSSHSSQPPTYAK</sequence>
<dbReference type="Proteomes" id="UP000076722">
    <property type="component" value="Unassembled WGS sequence"/>
</dbReference>
<evidence type="ECO:0000313" key="2">
    <source>
        <dbReference type="EMBL" id="KZS91801.1"/>
    </source>
</evidence>
<feature type="compositionally biased region" description="Low complexity" evidence="1">
    <location>
        <begin position="11"/>
        <end position="40"/>
    </location>
</feature>
<gene>
    <name evidence="2" type="ORF">SISNIDRAFT_456383</name>
</gene>
<dbReference type="AlphaFoldDB" id="A0A164STZ6"/>
<proteinExistence type="predicted"/>